<evidence type="ECO:0000256" key="1">
    <source>
        <dbReference type="SAM" id="MobiDB-lite"/>
    </source>
</evidence>
<dbReference type="Proteomes" id="UP000008810">
    <property type="component" value="Chromosome 3"/>
</dbReference>
<organism evidence="2">
    <name type="scientific">Brachypodium distachyon</name>
    <name type="common">Purple false brome</name>
    <name type="synonym">Trachynia distachya</name>
    <dbReference type="NCBI Taxonomy" id="15368"/>
    <lineage>
        <taxon>Eukaryota</taxon>
        <taxon>Viridiplantae</taxon>
        <taxon>Streptophyta</taxon>
        <taxon>Embryophyta</taxon>
        <taxon>Tracheophyta</taxon>
        <taxon>Spermatophyta</taxon>
        <taxon>Magnoliopsida</taxon>
        <taxon>Liliopsida</taxon>
        <taxon>Poales</taxon>
        <taxon>Poaceae</taxon>
        <taxon>BOP clade</taxon>
        <taxon>Pooideae</taxon>
        <taxon>Stipodae</taxon>
        <taxon>Brachypodieae</taxon>
        <taxon>Brachypodium</taxon>
    </lineage>
</organism>
<dbReference type="InParanoid" id="A0A2K2D2X5"/>
<reference evidence="2" key="2">
    <citation type="submission" date="2017-06" db="EMBL/GenBank/DDBJ databases">
        <title>WGS assembly of Brachypodium distachyon.</title>
        <authorList>
            <consortium name="The International Brachypodium Initiative"/>
            <person name="Lucas S."/>
            <person name="Harmon-Smith M."/>
            <person name="Lail K."/>
            <person name="Tice H."/>
            <person name="Grimwood J."/>
            <person name="Bruce D."/>
            <person name="Barry K."/>
            <person name="Shu S."/>
            <person name="Lindquist E."/>
            <person name="Wang M."/>
            <person name="Pitluck S."/>
            <person name="Vogel J.P."/>
            <person name="Garvin D.F."/>
            <person name="Mockler T.C."/>
            <person name="Schmutz J."/>
            <person name="Rokhsar D."/>
            <person name="Bevan M.W."/>
        </authorList>
    </citation>
    <scope>NUCLEOTIDE SEQUENCE</scope>
    <source>
        <strain evidence="2">Bd21</strain>
    </source>
</reference>
<reference evidence="3" key="3">
    <citation type="submission" date="2018-08" db="UniProtKB">
        <authorList>
            <consortium name="EnsemblPlants"/>
        </authorList>
    </citation>
    <scope>IDENTIFICATION</scope>
    <source>
        <strain evidence="3">cv. Bd21</strain>
    </source>
</reference>
<feature type="compositionally biased region" description="Polar residues" evidence="1">
    <location>
        <begin position="1"/>
        <end position="20"/>
    </location>
</feature>
<dbReference type="AlphaFoldDB" id="A0A2K2D2X5"/>
<dbReference type="EnsemblPlants" id="PNT68636">
    <property type="protein sequence ID" value="PNT68636"/>
    <property type="gene ID" value="BRADI_3g43536v3"/>
</dbReference>
<dbReference type="Gramene" id="PNT68636">
    <property type="protein sequence ID" value="PNT68636"/>
    <property type="gene ID" value="BRADI_3g43536v3"/>
</dbReference>
<name>A0A2K2D2X5_BRADI</name>
<accession>A0A2K2D2X5</accession>
<feature type="region of interest" description="Disordered" evidence="1">
    <location>
        <begin position="1"/>
        <end position="67"/>
    </location>
</feature>
<proteinExistence type="predicted"/>
<evidence type="ECO:0000313" key="4">
    <source>
        <dbReference type="Proteomes" id="UP000008810"/>
    </source>
</evidence>
<dbReference type="EMBL" id="CM000882">
    <property type="protein sequence ID" value="PNT68636.1"/>
    <property type="molecule type" value="Genomic_DNA"/>
</dbReference>
<reference evidence="2 3" key="1">
    <citation type="journal article" date="2010" name="Nature">
        <title>Genome sequencing and analysis of the model grass Brachypodium distachyon.</title>
        <authorList>
            <consortium name="International Brachypodium Initiative"/>
        </authorList>
    </citation>
    <scope>NUCLEOTIDE SEQUENCE [LARGE SCALE GENOMIC DNA]</scope>
    <source>
        <strain evidence="2 3">Bd21</strain>
    </source>
</reference>
<gene>
    <name evidence="2" type="ORF">BRADI_3g43536v3</name>
</gene>
<evidence type="ECO:0000313" key="2">
    <source>
        <dbReference type="EMBL" id="PNT68636.1"/>
    </source>
</evidence>
<evidence type="ECO:0000313" key="3">
    <source>
        <dbReference type="EnsemblPlants" id="PNT68636"/>
    </source>
</evidence>
<protein>
    <submittedName>
        <fullName evidence="2 3">Uncharacterized protein</fullName>
    </submittedName>
</protein>
<keyword evidence="4" id="KW-1185">Reference proteome</keyword>
<sequence length="67" mass="7135">MVACSSPTTVACSSPSTGSIWTKLPLPSPQTHPREKNQIETHLRSGKEGGRTEEEARSGEVGVQLVC</sequence>
<feature type="compositionally biased region" description="Basic and acidic residues" evidence="1">
    <location>
        <begin position="32"/>
        <end position="58"/>
    </location>
</feature>